<proteinExistence type="predicted"/>
<accession>A0A3M0T0L6</accession>
<evidence type="ECO:0000313" key="1">
    <source>
        <dbReference type="EMBL" id="RMD04147.1"/>
    </source>
</evidence>
<evidence type="ECO:0000313" key="2">
    <source>
        <dbReference type="Proteomes" id="UP000277999"/>
    </source>
</evidence>
<sequence>MGMHIVVLLCSNGWFKLTVCFRMWIPKQKCEDYHIKLELAIDMITFAHKFGLQVEYATFDTGYSSKDCKSKQVNDITSPIVTTIWDKLSG</sequence>
<comment type="caution">
    <text evidence="1">The sequence shown here is derived from an EMBL/GenBank/DDBJ whole genome shotgun (WGS) entry which is preliminary data.</text>
</comment>
<reference evidence="1 2" key="1">
    <citation type="submission" date="2018-10" db="EMBL/GenBank/DDBJ databases">
        <title>Genome-centric metagenomics revealed C2 chemical producing, CO utilizing Clostridium with novel acetogenic gene cluster.</title>
        <authorList>
            <person name="Kang H."/>
            <person name="Park B."/>
            <person name="Choi I.G."/>
            <person name="Chang I.S."/>
        </authorList>
    </citation>
    <scope>NUCLEOTIDE SEQUENCE [LARGE SCALE GENOMIC DNA]</scope>
    <source>
        <strain evidence="1 2">H21-9</strain>
    </source>
</reference>
<dbReference type="Proteomes" id="UP000277999">
    <property type="component" value="Unassembled WGS sequence"/>
</dbReference>
<dbReference type="AlphaFoldDB" id="A0A3M0T0L6"/>
<organism evidence="1 2">
    <name type="scientific">Clostridium autoethanogenum</name>
    <dbReference type="NCBI Taxonomy" id="84023"/>
    <lineage>
        <taxon>Bacteria</taxon>
        <taxon>Bacillati</taxon>
        <taxon>Bacillota</taxon>
        <taxon>Clostridia</taxon>
        <taxon>Eubacteriales</taxon>
        <taxon>Clostridiaceae</taxon>
        <taxon>Clostridium</taxon>
    </lineage>
</organism>
<dbReference type="EMBL" id="RFAQ01000004">
    <property type="protein sequence ID" value="RMD04147.1"/>
    <property type="molecule type" value="Genomic_DNA"/>
</dbReference>
<protein>
    <recommendedName>
        <fullName evidence="3">Transposase</fullName>
    </recommendedName>
</protein>
<evidence type="ECO:0008006" key="3">
    <source>
        <dbReference type="Google" id="ProtNLM"/>
    </source>
</evidence>
<dbReference type="RefSeq" id="WP_013240104.1">
    <property type="nucleotide sequence ID" value="NZ_CP110420.1"/>
</dbReference>
<name>A0A3M0T0L6_9CLOT</name>
<gene>
    <name evidence="1" type="ORF">D9O40_02630</name>
</gene>